<gene>
    <name evidence="4" type="ORF">SSSS39_00582</name>
</gene>
<evidence type="ECO:0000256" key="1">
    <source>
        <dbReference type="ARBA" id="ARBA00022741"/>
    </source>
</evidence>
<protein>
    <recommendedName>
        <fullName evidence="6">Chaperone protein DnaK</fullName>
    </recommendedName>
</protein>
<dbReference type="Proteomes" id="UP000380217">
    <property type="component" value="Unassembled WGS sequence"/>
</dbReference>
<keyword evidence="3" id="KW-0143">Chaperone</keyword>
<dbReference type="Gene3D" id="3.30.420.40">
    <property type="match status" value="1"/>
</dbReference>
<dbReference type="InterPro" id="IPR043129">
    <property type="entry name" value="ATPase_NBD"/>
</dbReference>
<proteinExistence type="predicted"/>
<evidence type="ECO:0000256" key="3">
    <source>
        <dbReference type="ARBA" id="ARBA00023186"/>
    </source>
</evidence>
<dbReference type="Pfam" id="PF00012">
    <property type="entry name" value="HSP70"/>
    <property type="match status" value="1"/>
</dbReference>
<sequence length="39" mass="4224">MRKKVVGLDLGTTNSVMAVVSEDGLEIILMGTNDDQFLL</sequence>
<dbReference type="SUPFAM" id="SSF53067">
    <property type="entry name" value="Actin-like ATPase domain"/>
    <property type="match status" value="1"/>
</dbReference>
<dbReference type="EMBL" id="CABHNJ010000007">
    <property type="protein sequence ID" value="VUW93175.1"/>
    <property type="molecule type" value="Genomic_DNA"/>
</dbReference>
<dbReference type="GO" id="GO:0005524">
    <property type="term" value="F:ATP binding"/>
    <property type="evidence" value="ECO:0007669"/>
    <property type="project" value="UniProtKB-KW"/>
</dbReference>
<dbReference type="AlphaFoldDB" id="A0A564SDG2"/>
<reference evidence="4 5" key="1">
    <citation type="submission" date="2019-07" db="EMBL/GenBank/DDBJ databases">
        <authorList>
            <person name="Hibberd C M."/>
            <person name="Gehrig L. J."/>
            <person name="Chang H.-W."/>
            <person name="Venkatesh S."/>
        </authorList>
    </citation>
    <scope>NUCLEOTIDE SEQUENCE [LARGE SCALE GENOMIC DNA]</scope>
    <source>
        <strain evidence="4">Streptococcus_salivarius_SS_Bg39</strain>
    </source>
</reference>
<name>A0A564SDG2_STRVE</name>
<keyword evidence="1" id="KW-0547">Nucleotide-binding</keyword>
<evidence type="ECO:0000256" key="2">
    <source>
        <dbReference type="ARBA" id="ARBA00022840"/>
    </source>
</evidence>
<organism evidence="4 5">
    <name type="scientific">Streptococcus vestibularis</name>
    <dbReference type="NCBI Taxonomy" id="1343"/>
    <lineage>
        <taxon>Bacteria</taxon>
        <taxon>Bacillati</taxon>
        <taxon>Bacillota</taxon>
        <taxon>Bacilli</taxon>
        <taxon>Lactobacillales</taxon>
        <taxon>Streptococcaceae</taxon>
        <taxon>Streptococcus</taxon>
    </lineage>
</organism>
<dbReference type="InterPro" id="IPR013126">
    <property type="entry name" value="Hsp_70_fam"/>
</dbReference>
<evidence type="ECO:0008006" key="6">
    <source>
        <dbReference type="Google" id="ProtNLM"/>
    </source>
</evidence>
<keyword evidence="2" id="KW-0067">ATP-binding</keyword>
<accession>A0A564SDG2</accession>
<evidence type="ECO:0000313" key="5">
    <source>
        <dbReference type="Proteomes" id="UP000380217"/>
    </source>
</evidence>
<evidence type="ECO:0000313" key="4">
    <source>
        <dbReference type="EMBL" id="VUW93175.1"/>
    </source>
</evidence>
<dbReference type="GO" id="GO:0140662">
    <property type="term" value="F:ATP-dependent protein folding chaperone"/>
    <property type="evidence" value="ECO:0007669"/>
    <property type="project" value="InterPro"/>
</dbReference>